<dbReference type="Proteomes" id="UP000808914">
    <property type="component" value="Unassembled WGS sequence"/>
</dbReference>
<gene>
    <name evidence="2" type="ORF">JOD45_000253</name>
</gene>
<dbReference type="RefSeq" id="WP_205002025.1">
    <property type="nucleotide sequence ID" value="NZ_JAFBER010000001.1"/>
</dbReference>
<protein>
    <recommendedName>
        <fullName evidence="4">DUF3139 domain-containing protein</fullName>
    </recommendedName>
</protein>
<organism evidence="2 3">
    <name type="scientific">Scopulibacillus daqui</name>
    <dbReference type="NCBI Taxonomy" id="1469162"/>
    <lineage>
        <taxon>Bacteria</taxon>
        <taxon>Bacillati</taxon>
        <taxon>Bacillota</taxon>
        <taxon>Bacilli</taxon>
        <taxon>Bacillales</taxon>
        <taxon>Sporolactobacillaceae</taxon>
        <taxon>Scopulibacillus</taxon>
    </lineage>
</organism>
<feature type="transmembrane region" description="Helical" evidence="1">
    <location>
        <begin position="6"/>
        <end position="24"/>
    </location>
</feature>
<evidence type="ECO:0008006" key="4">
    <source>
        <dbReference type="Google" id="ProtNLM"/>
    </source>
</evidence>
<evidence type="ECO:0000256" key="1">
    <source>
        <dbReference type="SAM" id="Phobius"/>
    </source>
</evidence>
<reference evidence="2 3" key="1">
    <citation type="submission" date="2021-01" db="EMBL/GenBank/DDBJ databases">
        <title>Genomic Encyclopedia of Type Strains, Phase IV (KMG-IV): sequencing the most valuable type-strain genomes for metagenomic binning, comparative biology and taxonomic classification.</title>
        <authorList>
            <person name="Goeker M."/>
        </authorList>
    </citation>
    <scope>NUCLEOTIDE SEQUENCE [LARGE SCALE GENOMIC DNA]</scope>
    <source>
        <strain evidence="2 3">DSM 28236</strain>
    </source>
</reference>
<keyword evidence="1" id="KW-0812">Transmembrane</keyword>
<evidence type="ECO:0000313" key="2">
    <source>
        <dbReference type="EMBL" id="MBM7644062.1"/>
    </source>
</evidence>
<evidence type="ECO:0000313" key="3">
    <source>
        <dbReference type="Proteomes" id="UP000808914"/>
    </source>
</evidence>
<dbReference type="EMBL" id="JAFBER010000001">
    <property type="protein sequence ID" value="MBM7644062.1"/>
    <property type="molecule type" value="Genomic_DNA"/>
</dbReference>
<accession>A0ABS2PXL0</accession>
<keyword evidence="1" id="KW-1133">Transmembrane helix</keyword>
<keyword evidence="3" id="KW-1185">Reference proteome</keyword>
<keyword evidence="1" id="KW-0472">Membrane</keyword>
<name>A0ABS2PXL0_9BACL</name>
<sequence length="95" mass="11146">MKELLITLGIIILIFIILIGGVYLKHKHDEKELVAQAEKIGEKFIKKKEHSDVEFTDYEFTPMHGLFLYGHLKSNHKNVYVLFYGMEVEDYGSYH</sequence>
<proteinExistence type="predicted"/>
<comment type="caution">
    <text evidence="2">The sequence shown here is derived from an EMBL/GenBank/DDBJ whole genome shotgun (WGS) entry which is preliminary data.</text>
</comment>